<dbReference type="Proteomes" id="UP000777438">
    <property type="component" value="Unassembled WGS sequence"/>
</dbReference>
<feature type="signal peptide" evidence="1">
    <location>
        <begin position="1"/>
        <end position="20"/>
    </location>
</feature>
<keyword evidence="3" id="KW-1185">Reference proteome</keyword>
<gene>
    <name evidence="2" type="ORF">B0T10DRAFT_209229</name>
</gene>
<protein>
    <recommendedName>
        <fullName evidence="4">Secreted protein</fullName>
    </recommendedName>
</protein>
<comment type="caution">
    <text evidence="2">The sequence shown here is derived from an EMBL/GenBank/DDBJ whole genome shotgun (WGS) entry which is preliminary data.</text>
</comment>
<sequence length="149" mass="15841">MTVCGSGIVAVLVLERCCWCRGLVQVGGRDDSVLRRFAKVATGAETEEAGRTGTESIKRRELSSRVGLWRCRRIWLSGGLNASKLAESLTKVGCVGCLFTKVAVLGMVPTSQLECAGGRRSGTNMASCSQQASKQASKAMTGRGRRLSV</sequence>
<dbReference type="EMBL" id="JAGPYM010000004">
    <property type="protein sequence ID" value="KAH6895175.1"/>
    <property type="molecule type" value="Genomic_DNA"/>
</dbReference>
<reference evidence="2 3" key="1">
    <citation type="journal article" date="2021" name="Nat. Commun.">
        <title>Genetic determinants of endophytism in the Arabidopsis root mycobiome.</title>
        <authorList>
            <person name="Mesny F."/>
            <person name="Miyauchi S."/>
            <person name="Thiergart T."/>
            <person name="Pickel B."/>
            <person name="Atanasova L."/>
            <person name="Karlsson M."/>
            <person name="Huettel B."/>
            <person name="Barry K.W."/>
            <person name="Haridas S."/>
            <person name="Chen C."/>
            <person name="Bauer D."/>
            <person name="Andreopoulos W."/>
            <person name="Pangilinan J."/>
            <person name="LaButti K."/>
            <person name="Riley R."/>
            <person name="Lipzen A."/>
            <person name="Clum A."/>
            <person name="Drula E."/>
            <person name="Henrissat B."/>
            <person name="Kohler A."/>
            <person name="Grigoriev I.V."/>
            <person name="Martin F.M."/>
            <person name="Hacquard S."/>
        </authorList>
    </citation>
    <scope>NUCLEOTIDE SEQUENCE [LARGE SCALE GENOMIC DNA]</scope>
    <source>
        <strain evidence="2 3">MPI-CAGE-CH-0241</strain>
    </source>
</reference>
<evidence type="ECO:0000313" key="3">
    <source>
        <dbReference type="Proteomes" id="UP000777438"/>
    </source>
</evidence>
<proteinExistence type="predicted"/>
<feature type="chain" id="PRO_5040263987" description="Secreted protein" evidence="1">
    <location>
        <begin position="21"/>
        <end position="149"/>
    </location>
</feature>
<accession>A0A9P8WEV5</accession>
<evidence type="ECO:0000313" key="2">
    <source>
        <dbReference type="EMBL" id="KAH6895175.1"/>
    </source>
</evidence>
<dbReference type="AlphaFoldDB" id="A0A9P8WEV5"/>
<evidence type="ECO:0008006" key="4">
    <source>
        <dbReference type="Google" id="ProtNLM"/>
    </source>
</evidence>
<name>A0A9P8WEV5_9HYPO</name>
<keyword evidence="1" id="KW-0732">Signal</keyword>
<evidence type="ECO:0000256" key="1">
    <source>
        <dbReference type="SAM" id="SignalP"/>
    </source>
</evidence>
<organism evidence="2 3">
    <name type="scientific">Thelonectria olida</name>
    <dbReference type="NCBI Taxonomy" id="1576542"/>
    <lineage>
        <taxon>Eukaryota</taxon>
        <taxon>Fungi</taxon>
        <taxon>Dikarya</taxon>
        <taxon>Ascomycota</taxon>
        <taxon>Pezizomycotina</taxon>
        <taxon>Sordariomycetes</taxon>
        <taxon>Hypocreomycetidae</taxon>
        <taxon>Hypocreales</taxon>
        <taxon>Nectriaceae</taxon>
        <taxon>Thelonectria</taxon>
    </lineage>
</organism>